<evidence type="ECO:0000256" key="3">
    <source>
        <dbReference type="ARBA" id="ARBA00023015"/>
    </source>
</evidence>
<feature type="compositionally biased region" description="Basic residues" evidence="7">
    <location>
        <begin position="1"/>
        <end position="17"/>
    </location>
</feature>
<evidence type="ECO:0000256" key="6">
    <source>
        <dbReference type="ARBA" id="ARBA00072882"/>
    </source>
</evidence>
<keyword evidence="4" id="KW-0804">Transcription</keyword>
<evidence type="ECO:0000256" key="5">
    <source>
        <dbReference type="ARBA" id="ARBA00023242"/>
    </source>
</evidence>
<dbReference type="GeneID" id="27690686"/>
<sequence length="190" mass="21230">MDDRPSKKRKSTVKIPKRASTPGNESPSSPNLPSTVPIPDPTVTKPDDAEGDIAEEPKDDDVELDDDIEDELLHPRKGVDKEAERALLATFTQEQVQRYEVFRRAHFQKGGMKKFLQGVLGQNVSESSAIVVAGAAKLFVGEMTEKAREVMEEWGDTGGIQPEHLREAYRRYKHDPASFTPAGSKKRLFR</sequence>
<feature type="region of interest" description="Disordered" evidence="7">
    <location>
        <begin position="1"/>
        <end position="77"/>
    </location>
</feature>
<reference evidence="9 10" key="1">
    <citation type="submission" date="2009-08" db="EMBL/GenBank/DDBJ databases">
        <title>The Genome Sequence of Spizellomyces punctatus strain DAOM BR117.</title>
        <authorList>
            <consortium name="The Broad Institute Genome Sequencing Platform"/>
            <person name="Russ C."/>
            <person name="Cuomo C."/>
            <person name="Shea T."/>
            <person name="Young S.K."/>
            <person name="Zeng Q."/>
            <person name="Koehrsen M."/>
            <person name="Haas B."/>
            <person name="Borodovsky M."/>
            <person name="Guigo R."/>
            <person name="Alvarado L."/>
            <person name="Berlin A."/>
            <person name="Bochicchio J."/>
            <person name="Borenstein D."/>
            <person name="Chapman S."/>
            <person name="Chen Z."/>
            <person name="Engels R."/>
            <person name="Freedman E."/>
            <person name="Gellesch M."/>
            <person name="Goldberg J."/>
            <person name="Griggs A."/>
            <person name="Gujja S."/>
            <person name="Heiman D."/>
            <person name="Hepburn T."/>
            <person name="Howarth C."/>
            <person name="Jen D."/>
            <person name="Larson L."/>
            <person name="Lewis B."/>
            <person name="Mehta T."/>
            <person name="Park D."/>
            <person name="Pearson M."/>
            <person name="Roberts A."/>
            <person name="Saif S."/>
            <person name="Shenoy N."/>
            <person name="Sisk P."/>
            <person name="Stolte C."/>
            <person name="Sykes S."/>
            <person name="Thomson T."/>
            <person name="Walk T."/>
            <person name="White J."/>
            <person name="Yandava C."/>
            <person name="Burger G."/>
            <person name="Gray M.W."/>
            <person name="Holland P.W.H."/>
            <person name="King N."/>
            <person name="Lang F.B.F."/>
            <person name="Roger A.J."/>
            <person name="Ruiz-Trillo I."/>
            <person name="Lander E."/>
            <person name="Nusbaum C."/>
        </authorList>
    </citation>
    <scope>NUCLEOTIDE SEQUENCE [LARGE SCALE GENOMIC DNA]</scope>
    <source>
        <strain evidence="9 10">DAOM BR117</strain>
    </source>
</reference>
<dbReference type="InterPro" id="IPR006809">
    <property type="entry name" value="TAFII28_dom"/>
</dbReference>
<dbReference type="PANTHER" id="PTHR13218:SF8">
    <property type="entry name" value="TRANSCRIPTION INITIATION FACTOR TFIID SUBUNIT 11"/>
    <property type="match status" value="1"/>
</dbReference>
<evidence type="ECO:0000256" key="7">
    <source>
        <dbReference type="SAM" id="MobiDB-lite"/>
    </source>
</evidence>
<protein>
    <recommendedName>
        <fullName evidence="6">Transcription initiation factor TFIID subunit 11</fullName>
    </recommendedName>
</protein>
<accession>A0A0L0H830</accession>
<evidence type="ECO:0000256" key="2">
    <source>
        <dbReference type="ARBA" id="ARBA00009788"/>
    </source>
</evidence>
<dbReference type="VEuPathDB" id="FungiDB:SPPG_07472"/>
<dbReference type="GO" id="GO:0046982">
    <property type="term" value="F:protein heterodimerization activity"/>
    <property type="evidence" value="ECO:0007669"/>
    <property type="project" value="InterPro"/>
</dbReference>
<dbReference type="FunFam" id="1.10.20.10:FF:000061">
    <property type="entry name" value="TFIID subunit"/>
    <property type="match status" value="1"/>
</dbReference>
<proteinExistence type="inferred from homology"/>
<evidence type="ECO:0000313" key="9">
    <source>
        <dbReference type="EMBL" id="KNC97076.1"/>
    </source>
</evidence>
<feature type="compositionally biased region" description="Polar residues" evidence="7">
    <location>
        <begin position="21"/>
        <end position="34"/>
    </location>
</feature>
<dbReference type="GO" id="GO:0051123">
    <property type="term" value="P:RNA polymerase II preinitiation complex assembly"/>
    <property type="evidence" value="ECO:0007669"/>
    <property type="project" value="InterPro"/>
</dbReference>
<keyword evidence="3" id="KW-0805">Transcription regulation</keyword>
<dbReference type="CDD" id="cd08048">
    <property type="entry name" value="HFD_TAF11"/>
    <property type="match status" value="1"/>
</dbReference>
<dbReference type="RefSeq" id="XP_016605116.1">
    <property type="nucleotide sequence ID" value="XM_016755638.1"/>
</dbReference>
<feature type="domain" description="TAFII28-like protein" evidence="8">
    <location>
        <begin position="87"/>
        <end position="171"/>
    </location>
</feature>
<dbReference type="InterPro" id="IPR045127">
    <property type="entry name" value="TAF11-like"/>
</dbReference>
<evidence type="ECO:0000259" key="8">
    <source>
        <dbReference type="Pfam" id="PF04719"/>
    </source>
</evidence>
<dbReference type="InParanoid" id="A0A0L0H830"/>
<dbReference type="Proteomes" id="UP000053201">
    <property type="component" value="Unassembled WGS sequence"/>
</dbReference>
<evidence type="ECO:0000313" key="10">
    <source>
        <dbReference type="Proteomes" id="UP000053201"/>
    </source>
</evidence>
<dbReference type="OMA" id="PTQQKNN"/>
<dbReference type="GO" id="GO:0016251">
    <property type="term" value="F:RNA polymerase II general transcription initiation factor activity"/>
    <property type="evidence" value="ECO:0007669"/>
    <property type="project" value="TreeGrafter"/>
</dbReference>
<keyword evidence="10" id="KW-1185">Reference proteome</keyword>
<dbReference type="eggNOG" id="KOG3219">
    <property type="taxonomic scope" value="Eukaryota"/>
</dbReference>
<dbReference type="PANTHER" id="PTHR13218">
    <property type="entry name" value="TRANSCRIPTION INITIATION FACTOR TFIID SUBUNIT 11-RELATED"/>
    <property type="match status" value="1"/>
</dbReference>
<feature type="compositionally biased region" description="Acidic residues" evidence="7">
    <location>
        <begin position="49"/>
        <end position="70"/>
    </location>
</feature>
<dbReference type="OrthoDB" id="28335at2759"/>
<organism evidence="9 10">
    <name type="scientific">Spizellomyces punctatus (strain DAOM BR117)</name>
    <dbReference type="NCBI Taxonomy" id="645134"/>
    <lineage>
        <taxon>Eukaryota</taxon>
        <taxon>Fungi</taxon>
        <taxon>Fungi incertae sedis</taxon>
        <taxon>Chytridiomycota</taxon>
        <taxon>Chytridiomycota incertae sedis</taxon>
        <taxon>Chytridiomycetes</taxon>
        <taxon>Spizellomycetales</taxon>
        <taxon>Spizellomycetaceae</taxon>
        <taxon>Spizellomyces</taxon>
    </lineage>
</organism>
<comment type="similarity">
    <text evidence="2">Belongs to the TAF11 family.</text>
</comment>
<dbReference type="GO" id="GO:0005669">
    <property type="term" value="C:transcription factor TFIID complex"/>
    <property type="evidence" value="ECO:0007669"/>
    <property type="project" value="InterPro"/>
</dbReference>
<dbReference type="EMBL" id="KQ257465">
    <property type="protein sequence ID" value="KNC97076.1"/>
    <property type="molecule type" value="Genomic_DNA"/>
</dbReference>
<keyword evidence="5" id="KW-0539">Nucleus</keyword>
<name>A0A0L0H830_SPIPD</name>
<gene>
    <name evidence="9" type="ORF">SPPG_07472</name>
</gene>
<dbReference type="STRING" id="645134.A0A0L0H830"/>
<dbReference type="Pfam" id="PF04719">
    <property type="entry name" value="TAFII28"/>
    <property type="match status" value="1"/>
</dbReference>
<evidence type="ECO:0000256" key="1">
    <source>
        <dbReference type="ARBA" id="ARBA00004123"/>
    </source>
</evidence>
<dbReference type="SUPFAM" id="SSF47113">
    <property type="entry name" value="Histone-fold"/>
    <property type="match status" value="1"/>
</dbReference>
<comment type="subcellular location">
    <subcellularLocation>
        <location evidence="1">Nucleus</location>
    </subcellularLocation>
</comment>
<evidence type="ECO:0000256" key="4">
    <source>
        <dbReference type="ARBA" id="ARBA00023163"/>
    </source>
</evidence>
<dbReference type="Gene3D" id="1.10.20.10">
    <property type="entry name" value="Histone, subunit A"/>
    <property type="match status" value="1"/>
</dbReference>
<dbReference type="AlphaFoldDB" id="A0A0L0H830"/>
<dbReference type="InterPro" id="IPR009072">
    <property type="entry name" value="Histone-fold"/>
</dbReference>
<dbReference type="FunCoup" id="A0A0L0H830">
    <property type="interactions" value="266"/>
</dbReference>